<dbReference type="InterPro" id="IPR051789">
    <property type="entry name" value="Bact_Polyamine_Transport"/>
</dbReference>
<dbReference type="SUPFAM" id="SSF53850">
    <property type="entry name" value="Periplasmic binding protein-like II"/>
    <property type="match status" value="1"/>
</dbReference>
<dbReference type="InterPro" id="IPR001188">
    <property type="entry name" value="Sperm_putr-bd"/>
</dbReference>
<dbReference type="GO" id="GO:0005886">
    <property type="term" value="C:plasma membrane"/>
    <property type="evidence" value="ECO:0007669"/>
    <property type="project" value="UniProtKB-SubCell"/>
</dbReference>
<feature type="coiled-coil region" evidence="9">
    <location>
        <begin position="339"/>
        <end position="397"/>
    </location>
</feature>
<dbReference type="PROSITE" id="PS50928">
    <property type="entry name" value="ABC_TM1"/>
    <property type="match status" value="1"/>
</dbReference>
<evidence type="ECO:0000256" key="2">
    <source>
        <dbReference type="ARBA" id="ARBA00007069"/>
    </source>
</evidence>
<protein>
    <submittedName>
        <fullName evidence="11">Spermidine/putrescine ABC transporter permease</fullName>
    </submittedName>
</protein>
<keyword evidence="12" id="KW-1185">Reference proteome</keyword>
<keyword evidence="7 8" id="KW-0472">Membrane</keyword>
<evidence type="ECO:0000256" key="9">
    <source>
        <dbReference type="SAM" id="Coils"/>
    </source>
</evidence>
<feature type="transmembrane region" description="Helical" evidence="8">
    <location>
        <begin position="9"/>
        <end position="29"/>
    </location>
</feature>
<dbReference type="PRINTS" id="PR00909">
    <property type="entry name" value="SPERMDNBNDNG"/>
</dbReference>
<gene>
    <name evidence="11" type="ORF">CXP39_03235</name>
</gene>
<feature type="transmembrane region" description="Helical" evidence="8">
    <location>
        <begin position="575"/>
        <end position="595"/>
    </location>
</feature>
<dbReference type="GO" id="GO:0015846">
    <property type="term" value="P:polyamine transport"/>
    <property type="evidence" value="ECO:0007669"/>
    <property type="project" value="InterPro"/>
</dbReference>
<dbReference type="InterPro" id="IPR050022">
    <property type="entry name" value="MMSYN1_0195-like"/>
</dbReference>
<evidence type="ECO:0000256" key="4">
    <source>
        <dbReference type="ARBA" id="ARBA00022475"/>
    </source>
</evidence>
<dbReference type="SUPFAM" id="SSF161098">
    <property type="entry name" value="MetI-like"/>
    <property type="match status" value="1"/>
</dbReference>
<proteinExistence type="inferred from homology"/>
<dbReference type="GO" id="GO:0019808">
    <property type="term" value="F:polyamine binding"/>
    <property type="evidence" value="ECO:0007669"/>
    <property type="project" value="InterPro"/>
</dbReference>
<dbReference type="AlphaFoldDB" id="A0A2K9C2U0"/>
<evidence type="ECO:0000256" key="1">
    <source>
        <dbReference type="ARBA" id="ARBA00004651"/>
    </source>
</evidence>
<dbReference type="OrthoDB" id="9782004at2"/>
<dbReference type="EMBL" id="CP025257">
    <property type="protein sequence ID" value="AUF83789.1"/>
    <property type="molecule type" value="Genomic_DNA"/>
</dbReference>
<feature type="transmembrane region" description="Helical" evidence="8">
    <location>
        <begin position="125"/>
        <end position="146"/>
    </location>
</feature>
<feature type="transmembrane region" description="Helical" evidence="8">
    <location>
        <begin position="59"/>
        <end position="84"/>
    </location>
</feature>
<dbReference type="InterPro" id="IPR035906">
    <property type="entry name" value="MetI-like_sf"/>
</dbReference>
<keyword evidence="3 8" id="KW-0813">Transport</keyword>
<evidence type="ECO:0000313" key="12">
    <source>
        <dbReference type="Proteomes" id="UP000233419"/>
    </source>
</evidence>
<feature type="transmembrane region" description="Helical" evidence="8">
    <location>
        <begin position="96"/>
        <end position="119"/>
    </location>
</feature>
<keyword evidence="9" id="KW-0175">Coiled coil</keyword>
<dbReference type="CDD" id="cd06261">
    <property type="entry name" value="TM_PBP2"/>
    <property type="match status" value="1"/>
</dbReference>
<evidence type="ECO:0000256" key="3">
    <source>
        <dbReference type="ARBA" id="ARBA00022448"/>
    </source>
</evidence>
<comment type="subcellular location">
    <subcellularLocation>
        <location evidence="1 8">Cell membrane</location>
        <topology evidence="1 8">Multi-pass membrane protein</topology>
    </subcellularLocation>
</comment>
<name>A0A2K9C2U0_9MOLU</name>
<comment type="similarity">
    <text evidence="2">Belongs to the binding-protein-dependent transport system permease family. CysTW subfamily.</text>
</comment>
<feature type="domain" description="ABC transmembrane type-1" evidence="10">
    <location>
        <begin position="59"/>
        <end position="244"/>
    </location>
</feature>
<evidence type="ECO:0000256" key="5">
    <source>
        <dbReference type="ARBA" id="ARBA00022692"/>
    </source>
</evidence>
<dbReference type="Pfam" id="PF00528">
    <property type="entry name" value="BPD_transp_1"/>
    <property type="match status" value="1"/>
</dbReference>
<dbReference type="PANTHER" id="PTHR43848:SF2">
    <property type="entry name" value="PUTRESCINE TRANSPORT SYSTEM PERMEASE PROTEIN POTI"/>
    <property type="match status" value="1"/>
</dbReference>
<dbReference type="PANTHER" id="PTHR43848">
    <property type="entry name" value="PUTRESCINE TRANSPORT SYSTEM PERMEASE PROTEIN POTI"/>
    <property type="match status" value="1"/>
</dbReference>
<evidence type="ECO:0000256" key="7">
    <source>
        <dbReference type="ARBA" id="ARBA00023136"/>
    </source>
</evidence>
<dbReference type="Pfam" id="PF02030">
    <property type="entry name" value="Lipoprotein_8"/>
    <property type="match status" value="1"/>
</dbReference>
<dbReference type="NCBIfam" id="NF043073">
    <property type="entry name" value="MMSYN1_0195"/>
    <property type="match status" value="1"/>
</dbReference>
<keyword evidence="5 8" id="KW-0812">Transmembrane</keyword>
<dbReference type="InterPro" id="IPR000515">
    <property type="entry name" value="MetI-like"/>
</dbReference>
<evidence type="ECO:0000256" key="8">
    <source>
        <dbReference type="RuleBase" id="RU363032"/>
    </source>
</evidence>
<keyword evidence="6 8" id="KW-1133">Transmembrane helix</keyword>
<organism evidence="11 12">
    <name type="scientific">Mesoplasma syrphidae</name>
    <dbReference type="NCBI Taxonomy" id="225999"/>
    <lineage>
        <taxon>Bacteria</taxon>
        <taxon>Bacillati</taxon>
        <taxon>Mycoplasmatota</taxon>
        <taxon>Mollicutes</taxon>
        <taxon>Entomoplasmatales</taxon>
        <taxon>Entomoplasmataceae</taxon>
        <taxon>Mesoplasma</taxon>
    </lineage>
</organism>
<dbReference type="Gene3D" id="1.10.3720.10">
    <property type="entry name" value="MetI-like"/>
    <property type="match status" value="1"/>
</dbReference>
<dbReference type="Gene3D" id="3.40.190.10">
    <property type="entry name" value="Periplasmic binding protein-like II"/>
    <property type="match status" value="2"/>
</dbReference>
<dbReference type="Proteomes" id="UP000233419">
    <property type="component" value="Chromosome"/>
</dbReference>
<reference evidence="11 12" key="1">
    <citation type="submission" date="2017-12" db="EMBL/GenBank/DDBJ databases">
        <title>Mesoplasma syrphidae YJS, Complete Genome.</title>
        <authorList>
            <person name="Knight T.F."/>
            <person name="Citino T."/>
            <person name="Rubinstein R."/>
            <person name="Neuschaefer Z."/>
        </authorList>
    </citation>
    <scope>NUCLEOTIDE SEQUENCE [LARGE SCALE GENOMIC DNA]</scope>
    <source>
        <strain evidence="11 12">YJS</strain>
    </source>
</reference>
<evidence type="ECO:0000259" key="10">
    <source>
        <dbReference type="PROSITE" id="PS50928"/>
    </source>
</evidence>
<dbReference type="KEGG" id="msyr:CXP39_03235"/>
<keyword evidence="4" id="KW-1003">Cell membrane</keyword>
<sequence>MKRFFKSSYFAIVIAFIYIPILVMIGFSFNSGETTASWVNFSFDWYSKFFNNSPFIKSIITSLFVAVVSTVISVVIGTMAAIGLSRTKKVTQKSWFGIANLPLINADVVTAVSLMIVFLMAGLKFGIVTLILAHISFNVPYVLITVMPRLRKIDKSLIEASYDLGAKNTQVLFKVILPILKPAIITATAIAFAMSFDDFIISYFTGGDQINVSSFIYTAKKIKPYVFAFGTILVLVIVLAIIGWNAVTMTKQHRLEVKQKIKNGSYKNSKIQKLRKSLNELIINTETQTEITRTWRISLWARYYFLKFKIWLASSQQYDKRISRLEWKQYKLRSEINKEKRYYSRLTKAEKKAQNLEKQLLLTKADVKKAAKLTIQIEKLEIKIAFLRDEIEWIEHRDEVAEKKAAKITKEIRAYQKDLKAEINPSKKTLAWYAKKIKELEDWKIEVEEGKNHYRLRMVVEQLKELKQKNASYILELNDKLQIFHAVVYSRKSITAKFDKQIRHANSQEKENFLLEKRAAYLEMKTTKYEQRILNKEVYIQKVQAHIEQTKEKFFPSNPDTISHSKGFLARSWKIILVAFIGTSAFAGLTVAYVMNNIYDLVVANWGEYIDPALIGEFEKANNVKINYQEYDSNETLYNKLYTFNYDVMVPSDYMVQKMSEEGRLMKLDYSKLNVRGTVNNGELNPTPESTKEESKRREIESSLLDVMYQSKVKETEHNQATWVNNLEKNEAIAGSILEYALPYFWGDLVIVVNPTPDNVNFLKDNGVQLNDKGQIDNNTLSWDILWKAAAAKKRVALNSDPKNIFAAAAQVQFQKVNLDTNAEIDQVKDKVTELVQSKSVSLNGDDLINKVALGFFDFAMMYNGDAAFANAVYNGDAELDDEETLKEQKDSQKDNEFVSYIYGRPNAETNGRKEGTNVFSDNVVISTDTRNVELSYKFLNFLFEKSTHLTDYAGITSPFVESMEEMVSEEGTYRNYENLYKPITVQKDAGYDPADKKLAFQYHGRVDDYLVDKYNSIVAGKR</sequence>
<evidence type="ECO:0000256" key="6">
    <source>
        <dbReference type="ARBA" id="ARBA00022989"/>
    </source>
</evidence>
<evidence type="ECO:0000313" key="11">
    <source>
        <dbReference type="EMBL" id="AUF83789.1"/>
    </source>
</evidence>
<accession>A0A2K9C2U0</accession>
<dbReference type="GO" id="GO:0042597">
    <property type="term" value="C:periplasmic space"/>
    <property type="evidence" value="ECO:0007669"/>
    <property type="project" value="InterPro"/>
</dbReference>
<dbReference type="GO" id="GO:0055085">
    <property type="term" value="P:transmembrane transport"/>
    <property type="evidence" value="ECO:0007669"/>
    <property type="project" value="InterPro"/>
</dbReference>
<dbReference type="RefSeq" id="WP_027048604.1">
    <property type="nucleotide sequence ID" value="NZ_CP025257.1"/>
</dbReference>
<feature type="transmembrane region" description="Helical" evidence="8">
    <location>
        <begin position="225"/>
        <end position="247"/>
    </location>
</feature>